<evidence type="ECO:0000313" key="2">
    <source>
        <dbReference type="EMBL" id="CAH3183406.1"/>
    </source>
</evidence>
<feature type="region of interest" description="Disordered" evidence="1">
    <location>
        <begin position="1"/>
        <end position="32"/>
    </location>
</feature>
<organism evidence="2 3">
    <name type="scientific">Porites evermanni</name>
    <dbReference type="NCBI Taxonomy" id="104178"/>
    <lineage>
        <taxon>Eukaryota</taxon>
        <taxon>Metazoa</taxon>
        <taxon>Cnidaria</taxon>
        <taxon>Anthozoa</taxon>
        <taxon>Hexacorallia</taxon>
        <taxon>Scleractinia</taxon>
        <taxon>Fungiina</taxon>
        <taxon>Poritidae</taxon>
        <taxon>Porites</taxon>
    </lineage>
</organism>
<reference evidence="2 3" key="1">
    <citation type="submission" date="2022-05" db="EMBL/GenBank/DDBJ databases">
        <authorList>
            <consortium name="Genoscope - CEA"/>
            <person name="William W."/>
        </authorList>
    </citation>
    <scope>NUCLEOTIDE SEQUENCE [LARGE SCALE GENOMIC DNA]</scope>
</reference>
<protein>
    <submittedName>
        <fullName evidence="2">Uncharacterized protein</fullName>
    </submittedName>
</protein>
<dbReference type="Proteomes" id="UP001159427">
    <property type="component" value="Unassembled WGS sequence"/>
</dbReference>
<feature type="compositionally biased region" description="Acidic residues" evidence="1">
    <location>
        <begin position="1"/>
        <end position="23"/>
    </location>
</feature>
<proteinExistence type="predicted"/>
<gene>
    <name evidence="2" type="ORF">PEVE_00014842</name>
</gene>
<evidence type="ECO:0000313" key="3">
    <source>
        <dbReference type="Proteomes" id="UP001159427"/>
    </source>
</evidence>
<sequence length="160" mass="17882">MHEEDVDGEDINDEESKEPEDQGTIDYSTRVRTDEVPSLGPEAITIVKNIKELISAWRKMSGIDTYPQTTEKILKTCDHRLTNEDLEDFRDTGKLINVGFPQCKTIIMPLIPVYCSSVPLSLVVSIAFTVLCDVLSAPQFPVDLFSLIVHAEFEVGILTP</sequence>
<dbReference type="EMBL" id="CALNXI010002128">
    <property type="protein sequence ID" value="CAH3183406.1"/>
    <property type="molecule type" value="Genomic_DNA"/>
</dbReference>
<evidence type="ECO:0000256" key="1">
    <source>
        <dbReference type="SAM" id="MobiDB-lite"/>
    </source>
</evidence>
<name>A0ABN8RVA0_9CNID</name>
<keyword evidence="3" id="KW-1185">Reference proteome</keyword>
<accession>A0ABN8RVA0</accession>
<comment type="caution">
    <text evidence="2">The sequence shown here is derived from an EMBL/GenBank/DDBJ whole genome shotgun (WGS) entry which is preliminary data.</text>
</comment>